<gene>
    <name evidence="1" type="ORF">UXM345_LOCUS17254</name>
</gene>
<dbReference type="AlphaFoldDB" id="A0A819Q085"/>
<dbReference type="EMBL" id="CAJOBF010002221">
    <property type="protein sequence ID" value="CAF4019107.1"/>
    <property type="molecule type" value="Genomic_DNA"/>
</dbReference>
<organism evidence="1 2">
    <name type="scientific">Rotaria magnacalcarata</name>
    <dbReference type="NCBI Taxonomy" id="392030"/>
    <lineage>
        <taxon>Eukaryota</taxon>
        <taxon>Metazoa</taxon>
        <taxon>Spiralia</taxon>
        <taxon>Gnathifera</taxon>
        <taxon>Rotifera</taxon>
        <taxon>Eurotatoria</taxon>
        <taxon>Bdelloidea</taxon>
        <taxon>Philodinida</taxon>
        <taxon>Philodinidae</taxon>
        <taxon>Rotaria</taxon>
    </lineage>
</organism>
<dbReference type="Proteomes" id="UP000663842">
    <property type="component" value="Unassembled WGS sequence"/>
</dbReference>
<protein>
    <submittedName>
        <fullName evidence="1">Uncharacterized protein</fullName>
    </submittedName>
</protein>
<evidence type="ECO:0000313" key="2">
    <source>
        <dbReference type="Proteomes" id="UP000663842"/>
    </source>
</evidence>
<accession>A0A819Q085</accession>
<proteinExistence type="predicted"/>
<sequence>MAFLQDNNEDLKVSMRKMPNSQATGEELGRIISCSWNMEAFDMLPTVETLKRASKRRSALWSLNAVLQLTQDLTRIHNVNEHASWSEERAAISQVAALYQNENREVPLLPDQKFAPVQRSHQNDLFNNFNQLINGQPVRQHHNLFIRFLGSPLRSFHSDAASFETDTLATMIERYQNVHMVAIELETEAGKLMHALSLNKANNINITIAIEFLSRSILCHLINDSQYNPQYNNQRSVINIEKCPSNLLHIAKWSRTAIESNHEATTNNIMSEWVLILLENRSFEKKIPLDELLIGELLNFSTLTCPNLAKSWFRFAVWAYLWRRELLARYISLSSLDLGQQVRSMLPSEVLSDDVTEISRILSSIRI</sequence>
<evidence type="ECO:0000313" key="1">
    <source>
        <dbReference type="EMBL" id="CAF4019107.1"/>
    </source>
</evidence>
<reference evidence="1" key="1">
    <citation type="submission" date="2021-02" db="EMBL/GenBank/DDBJ databases">
        <authorList>
            <person name="Nowell W R."/>
        </authorList>
    </citation>
    <scope>NUCLEOTIDE SEQUENCE</scope>
</reference>
<name>A0A819Q085_9BILA</name>
<comment type="caution">
    <text evidence="1">The sequence shown here is derived from an EMBL/GenBank/DDBJ whole genome shotgun (WGS) entry which is preliminary data.</text>
</comment>